<organism evidence="1 2">
    <name type="scientific">Tanacetum coccineum</name>
    <dbReference type="NCBI Taxonomy" id="301880"/>
    <lineage>
        <taxon>Eukaryota</taxon>
        <taxon>Viridiplantae</taxon>
        <taxon>Streptophyta</taxon>
        <taxon>Embryophyta</taxon>
        <taxon>Tracheophyta</taxon>
        <taxon>Spermatophyta</taxon>
        <taxon>Magnoliopsida</taxon>
        <taxon>eudicotyledons</taxon>
        <taxon>Gunneridae</taxon>
        <taxon>Pentapetalae</taxon>
        <taxon>asterids</taxon>
        <taxon>campanulids</taxon>
        <taxon>Asterales</taxon>
        <taxon>Asteraceae</taxon>
        <taxon>Asteroideae</taxon>
        <taxon>Anthemideae</taxon>
        <taxon>Anthemidinae</taxon>
        <taxon>Tanacetum</taxon>
    </lineage>
</organism>
<dbReference type="EMBL" id="BQNB010011295">
    <property type="protein sequence ID" value="GJS88725.1"/>
    <property type="molecule type" value="Genomic_DNA"/>
</dbReference>
<dbReference type="Proteomes" id="UP001151760">
    <property type="component" value="Unassembled WGS sequence"/>
</dbReference>
<sequence length="250" mass="28874">MPKKMKDPRLFTLPCKLGDSKPFDTLVDLGSCVNLIPLYLFKKLKIRLLEETDHGFGLADGTKSYAIRIVKNVEVHIEKLKLLEDFDVIDMEKDPTTPLLVGRGFLATASAVIDCKRAKIAYGWYWCPTPYYAKKDFMNYHLPGEWEIARDTELNPFKDVLVFRKMVEFLGVIPINLKGNMWESEELIEKKIDWNKSPKEGDGAWHIKIELIDPDGENFNRTFQLIPTTKKLSKNENPSEIIDLDHFHDS</sequence>
<evidence type="ECO:0000313" key="2">
    <source>
        <dbReference type="Proteomes" id="UP001151760"/>
    </source>
</evidence>
<gene>
    <name evidence="1" type="ORF">Tco_0771361</name>
</gene>
<dbReference type="PANTHER" id="PTHR33067:SF35">
    <property type="entry name" value="ASPARTIC PEPTIDASE DDI1-TYPE DOMAIN-CONTAINING PROTEIN"/>
    <property type="match status" value="1"/>
</dbReference>
<dbReference type="Gene3D" id="2.40.70.10">
    <property type="entry name" value="Acid Proteases"/>
    <property type="match status" value="1"/>
</dbReference>
<evidence type="ECO:0000313" key="1">
    <source>
        <dbReference type="EMBL" id="GJS88725.1"/>
    </source>
</evidence>
<keyword evidence="2" id="KW-1185">Reference proteome</keyword>
<protein>
    <submittedName>
        <fullName evidence="1">MAK10-like protein</fullName>
    </submittedName>
</protein>
<dbReference type="InterPro" id="IPR021109">
    <property type="entry name" value="Peptidase_aspartic_dom_sf"/>
</dbReference>
<accession>A0ABQ4ZF30</accession>
<reference evidence="1" key="1">
    <citation type="journal article" date="2022" name="Int. J. Mol. Sci.">
        <title>Draft Genome of Tanacetum Coccineum: Genomic Comparison of Closely Related Tanacetum-Family Plants.</title>
        <authorList>
            <person name="Yamashiro T."/>
            <person name="Shiraishi A."/>
            <person name="Nakayama K."/>
            <person name="Satake H."/>
        </authorList>
    </citation>
    <scope>NUCLEOTIDE SEQUENCE</scope>
</reference>
<proteinExistence type="predicted"/>
<dbReference type="PANTHER" id="PTHR33067">
    <property type="entry name" value="RNA-DIRECTED DNA POLYMERASE-RELATED"/>
    <property type="match status" value="1"/>
</dbReference>
<name>A0ABQ4ZF30_9ASTR</name>
<dbReference type="CDD" id="cd00303">
    <property type="entry name" value="retropepsin_like"/>
    <property type="match status" value="1"/>
</dbReference>
<comment type="caution">
    <text evidence="1">The sequence shown here is derived from an EMBL/GenBank/DDBJ whole genome shotgun (WGS) entry which is preliminary data.</text>
</comment>
<reference evidence="1" key="2">
    <citation type="submission" date="2022-01" db="EMBL/GenBank/DDBJ databases">
        <authorList>
            <person name="Yamashiro T."/>
            <person name="Shiraishi A."/>
            <person name="Satake H."/>
            <person name="Nakayama K."/>
        </authorList>
    </citation>
    <scope>NUCLEOTIDE SEQUENCE</scope>
</reference>